<evidence type="ECO:0000313" key="10">
    <source>
        <dbReference type="Proteomes" id="UP000436088"/>
    </source>
</evidence>
<evidence type="ECO:0000256" key="2">
    <source>
        <dbReference type="ARBA" id="ARBA00023015"/>
    </source>
</evidence>
<name>A0A6A2Z5Q6_HIBSY</name>
<protein>
    <recommendedName>
        <fullName evidence="6">AT-hook motif nuclear-localized protein</fullName>
    </recommendedName>
</protein>
<accession>A0A6A2Z5Q6</accession>
<evidence type="ECO:0000256" key="7">
    <source>
        <dbReference type="SAM" id="MobiDB-lite"/>
    </source>
</evidence>
<dbReference type="CDD" id="cd11378">
    <property type="entry name" value="DUF296"/>
    <property type="match status" value="1"/>
</dbReference>
<gene>
    <name evidence="9" type="ORF">F3Y22_tig00111022pilonHSYRG00299</name>
</gene>
<evidence type="ECO:0000256" key="3">
    <source>
        <dbReference type="ARBA" id="ARBA00023125"/>
    </source>
</evidence>
<dbReference type="SMART" id="SM00384">
    <property type="entry name" value="AT_hook"/>
    <property type="match status" value="2"/>
</dbReference>
<dbReference type="GO" id="GO:0003680">
    <property type="term" value="F:minor groove of adenine-thymine-rich DNA binding"/>
    <property type="evidence" value="ECO:0007669"/>
    <property type="project" value="UniProtKB-UniRule"/>
</dbReference>
<dbReference type="SUPFAM" id="SSF117856">
    <property type="entry name" value="AF0104/ALDC/Ptd012-like"/>
    <property type="match status" value="1"/>
</dbReference>
<feature type="compositionally biased region" description="Basic and acidic residues" evidence="7">
    <location>
        <begin position="41"/>
        <end position="56"/>
    </location>
</feature>
<dbReference type="AlphaFoldDB" id="A0A6A2Z5Q6"/>
<sequence length="311" mass="32816">MEEKTENLSHDSDISNETENKSFTEVQTSEAAGALGSGEGSVRDASRTSKDMVDKRGRGRPRKYENGVPISNASFESSRLPTAAYCSTKRPRGRPKGTGKFQALVSTGEYMDTAGGSFTPHVLPVYKGEDLVEKIVSFCATVCRSVCVLTASGAVSSVTLYAPGSSAGTLTYEGLFEILTLAGSSAVPGEVGTRRKTGLLSVSLANPHGRVFGGSVEGPLIAAGPGPIQLILASFKQNIGREIRRKYCGRASTSANIVASSEMVNVPINQVTPTADNHEKCTSPQLFGNGCWFNQLADLAALTSGIRRDGR</sequence>
<evidence type="ECO:0000259" key="8">
    <source>
        <dbReference type="PROSITE" id="PS51742"/>
    </source>
</evidence>
<evidence type="ECO:0000256" key="1">
    <source>
        <dbReference type="ARBA" id="ARBA00003687"/>
    </source>
</evidence>
<dbReference type="PANTHER" id="PTHR31500:SF114">
    <property type="entry name" value="AT-HOOK MOTIF NUCLEAR-LOCALIZED PROTEIN"/>
    <property type="match status" value="1"/>
</dbReference>
<comment type="domain">
    <text evidence="6">The PPC domain mediates interactions between AHL proteins.</text>
</comment>
<comment type="subcellular location">
    <subcellularLocation>
        <location evidence="6">Nucleus</location>
    </subcellularLocation>
</comment>
<evidence type="ECO:0000256" key="6">
    <source>
        <dbReference type="RuleBase" id="RU367031"/>
    </source>
</evidence>
<dbReference type="EMBL" id="VEPZ02001205">
    <property type="protein sequence ID" value="KAE8687228.1"/>
    <property type="molecule type" value="Genomic_DNA"/>
</dbReference>
<feature type="region of interest" description="Disordered" evidence="7">
    <location>
        <begin position="1"/>
        <end position="73"/>
    </location>
</feature>
<comment type="caution">
    <text evidence="9">The sequence shown here is derived from an EMBL/GenBank/DDBJ whole genome shotgun (WGS) entry which is preliminary data.</text>
</comment>
<dbReference type="PRINTS" id="PR00929">
    <property type="entry name" value="ATHOOK"/>
</dbReference>
<keyword evidence="5 6" id="KW-0539">Nucleus</keyword>
<reference evidence="9" key="1">
    <citation type="submission" date="2019-09" db="EMBL/GenBank/DDBJ databases">
        <title>Draft genome information of white flower Hibiscus syriacus.</title>
        <authorList>
            <person name="Kim Y.-M."/>
        </authorList>
    </citation>
    <scope>NUCLEOTIDE SEQUENCE [LARGE SCALE GENOMIC DNA]</scope>
    <source>
        <strain evidence="9">YM2019G1</strain>
    </source>
</reference>
<comment type="function">
    <text evidence="1 6">Transcription factor that specifically binds AT-rich DNA sequences related to the nuclear matrix attachment regions (MARs).</text>
</comment>
<dbReference type="PROSITE" id="PS51742">
    <property type="entry name" value="PPC"/>
    <property type="match status" value="1"/>
</dbReference>
<feature type="compositionally biased region" description="Basic and acidic residues" evidence="7">
    <location>
        <begin position="1"/>
        <end position="22"/>
    </location>
</feature>
<proteinExistence type="predicted"/>
<keyword evidence="10" id="KW-1185">Reference proteome</keyword>
<evidence type="ECO:0000313" key="9">
    <source>
        <dbReference type="EMBL" id="KAE8687228.1"/>
    </source>
</evidence>
<feature type="domain" description="PPC" evidence="8">
    <location>
        <begin position="115"/>
        <end position="256"/>
    </location>
</feature>
<dbReference type="GO" id="GO:0005634">
    <property type="term" value="C:nucleus"/>
    <property type="evidence" value="ECO:0007669"/>
    <property type="project" value="UniProtKB-SubCell"/>
</dbReference>
<dbReference type="InterPro" id="IPR017956">
    <property type="entry name" value="AT_hook_DNA-bd_motif"/>
</dbReference>
<evidence type="ECO:0000256" key="5">
    <source>
        <dbReference type="ARBA" id="ARBA00023242"/>
    </source>
</evidence>
<dbReference type="InterPro" id="IPR039605">
    <property type="entry name" value="AHL"/>
</dbReference>
<dbReference type="Gene3D" id="3.30.1330.80">
    <property type="entry name" value="Hypothetical protein, similar to alpha- acetolactate decarboxylase, domain 2"/>
    <property type="match status" value="1"/>
</dbReference>
<dbReference type="Pfam" id="PF03479">
    <property type="entry name" value="PCC"/>
    <property type="match status" value="1"/>
</dbReference>
<organism evidence="9 10">
    <name type="scientific">Hibiscus syriacus</name>
    <name type="common">Rose of Sharon</name>
    <dbReference type="NCBI Taxonomy" id="106335"/>
    <lineage>
        <taxon>Eukaryota</taxon>
        <taxon>Viridiplantae</taxon>
        <taxon>Streptophyta</taxon>
        <taxon>Embryophyta</taxon>
        <taxon>Tracheophyta</taxon>
        <taxon>Spermatophyta</taxon>
        <taxon>Magnoliopsida</taxon>
        <taxon>eudicotyledons</taxon>
        <taxon>Gunneridae</taxon>
        <taxon>Pentapetalae</taxon>
        <taxon>rosids</taxon>
        <taxon>malvids</taxon>
        <taxon>Malvales</taxon>
        <taxon>Malvaceae</taxon>
        <taxon>Malvoideae</taxon>
        <taxon>Hibiscus</taxon>
    </lineage>
</organism>
<dbReference type="Proteomes" id="UP000436088">
    <property type="component" value="Unassembled WGS sequence"/>
</dbReference>
<keyword evidence="2 6" id="KW-0805">Transcription regulation</keyword>
<dbReference type="InterPro" id="IPR005175">
    <property type="entry name" value="PPC_dom"/>
</dbReference>
<keyword evidence="3 6" id="KW-0238">DNA-binding</keyword>
<evidence type="ECO:0000256" key="4">
    <source>
        <dbReference type="ARBA" id="ARBA00023163"/>
    </source>
</evidence>
<keyword evidence="4 6" id="KW-0804">Transcription</keyword>
<dbReference type="PANTHER" id="PTHR31500">
    <property type="entry name" value="AT-HOOK MOTIF NUCLEAR-LOCALIZED PROTEIN 9"/>
    <property type="match status" value="1"/>
</dbReference>